<comment type="caution">
    <text evidence="2">The sequence shown here is derived from an EMBL/GenBank/DDBJ whole genome shotgun (WGS) entry which is preliminary data.</text>
</comment>
<dbReference type="Proteomes" id="UP001140502">
    <property type="component" value="Unassembled WGS sequence"/>
</dbReference>
<keyword evidence="1" id="KW-0732">Signal</keyword>
<organism evidence="2 3">
    <name type="scientific">Fusarium piperis</name>
    <dbReference type="NCBI Taxonomy" id="1435070"/>
    <lineage>
        <taxon>Eukaryota</taxon>
        <taxon>Fungi</taxon>
        <taxon>Dikarya</taxon>
        <taxon>Ascomycota</taxon>
        <taxon>Pezizomycotina</taxon>
        <taxon>Sordariomycetes</taxon>
        <taxon>Hypocreomycetidae</taxon>
        <taxon>Hypocreales</taxon>
        <taxon>Nectriaceae</taxon>
        <taxon>Fusarium</taxon>
        <taxon>Fusarium solani species complex</taxon>
    </lineage>
</organism>
<protein>
    <submittedName>
        <fullName evidence="2">Uncharacterized protein</fullName>
    </submittedName>
</protein>
<feature type="chain" id="PRO_5040905635" evidence="1">
    <location>
        <begin position="16"/>
        <end position="226"/>
    </location>
</feature>
<accession>A0A9W8WNH7</accession>
<name>A0A9W8WNH7_9HYPO</name>
<sequence>MRPLLLLPFLGSAWAAPTEPAIGDSQLDRRATAATTQNQIKLNVTSCFITIDAWNGFDFKAIKHDGTLVITQGIPSPGTKNGQNIYDMSLNTKSQSQSGSIQFNTNSYLSSFPIPGRSVNDYAKVSLTPTGGIKADIDLSLSPGVYPPLRFTAEMWKPGSGGWLPAVTYIPTSGWLNVIVTAKDVTGWIWLEGGVNPDNRNAVPGRYYAPISGWCLNNTMPFTPPS</sequence>
<keyword evidence="3" id="KW-1185">Reference proteome</keyword>
<evidence type="ECO:0000313" key="3">
    <source>
        <dbReference type="Proteomes" id="UP001140502"/>
    </source>
</evidence>
<reference evidence="2" key="1">
    <citation type="submission" date="2022-10" db="EMBL/GenBank/DDBJ databases">
        <title>Tapping the CABI collections for fungal endophytes: first genome assemblies for Collariella, Neodidymelliopsis, Ascochyta clinopodiicola, Didymella pomorum, Didymosphaeria variabile, Neocosmospora piperis and Neocucurbitaria cava.</title>
        <authorList>
            <person name="Hill R."/>
        </authorList>
    </citation>
    <scope>NUCLEOTIDE SEQUENCE</scope>
    <source>
        <strain evidence="2">IMI 366586</strain>
    </source>
</reference>
<dbReference type="AlphaFoldDB" id="A0A9W8WNH7"/>
<evidence type="ECO:0000313" key="2">
    <source>
        <dbReference type="EMBL" id="KAJ4329365.1"/>
    </source>
</evidence>
<proteinExistence type="predicted"/>
<gene>
    <name evidence="2" type="ORF">N0V84_000260</name>
</gene>
<feature type="signal peptide" evidence="1">
    <location>
        <begin position="1"/>
        <end position="15"/>
    </location>
</feature>
<dbReference type="OrthoDB" id="5084676at2759"/>
<dbReference type="EMBL" id="JAPEUR010000002">
    <property type="protein sequence ID" value="KAJ4329365.1"/>
    <property type="molecule type" value="Genomic_DNA"/>
</dbReference>
<evidence type="ECO:0000256" key="1">
    <source>
        <dbReference type="SAM" id="SignalP"/>
    </source>
</evidence>